<accession>A0A9D3UPQ3</accession>
<dbReference type="Proteomes" id="UP000828251">
    <property type="component" value="Unassembled WGS sequence"/>
</dbReference>
<sequence length="56" mass="6803">MWRLKIKEGGNDPYLYSTNNFLGRQTWEFDPNAGTDEERDEVEEVRLNFYNNRFNI</sequence>
<dbReference type="GO" id="GO:0016104">
    <property type="term" value="P:triterpenoid biosynthetic process"/>
    <property type="evidence" value="ECO:0007669"/>
    <property type="project" value="InterPro"/>
</dbReference>
<name>A0A9D3UPQ3_9ROSI</name>
<evidence type="ECO:0000313" key="2">
    <source>
        <dbReference type="Proteomes" id="UP000828251"/>
    </source>
</evidence>
<reference evidence="1 2" key="1">
    <citation type="journal article" date="2021" name="Plant Biotechnol. J.">
        <title>Multi-omics assisted identification of the key and species-specific regulatory components of drought-tolerant mechanisms in Gossypium stocksii.</title>
        <authorList>
            <person name="Yu D."/>
            <person name="Ke L."/>
            <person name="Zhang D."/>
            <person name="Wu Y."/>
            <person name="Sun Y."/>
            <person name="Mei J."/>
            <person name="Sun J."/>
            <person name="Sun Y."/>
        </authorList>
    </citation>
    <scope>NUCLEOTIDE SEQUENCE [LARGE SCALE GENOMIC DNA]</scope>
    <source>
        <strain evidence="2">cv. E1</strain>
        <tissue evidence="1">Leaf</tissue>
    </source>
</reference>
<dbReference type="GO" id="GO:0005811">
    <property type="term" value="C:lipid droplet"/>
    <property type="evidence" value="ECO:0007669"/>
    <property type="project" value="InterPro"/>
</dbReference>
<dbReference type="GO" id="GO:0042300">
    <property type="term" value="F:beta-amyrin synthase activity"/>
    <property type="evidence" value="ECO:0007669"/>
    <property type="project" value="TreeGrafter"/>
</dbReference>
<dbReference type="AlphaFoldDB" id="A0A9D3UPQ3"/>
<gene>
    <name evidence="1" type="ORF">J1N35_033253</name>
</gene>
<dbReference type="EMBL" id="JAIQCV010000010">
    <property type="protein sequence ID" value="KAH1055188.1"/>
    <property type="molecule type" value="Genomic_DNA"/>
</dbReference>
<dbReference type="InterPro" id="IPR008930">
    <property type="entry name" value="Terpenoid_cyclase/PrenylTrfase"/>
</dbReference>
<comment type="caution">
    <text evidence="1">The sequence shown here is derived from an EMBL/GenBank/DDBJ whole genome shotgun (WGS) entry which is preliminary data.</text>
</comment>
<dbReference type="SUPFAM" id="SSF48239">
    <property type="entry name" value="Terpenoid cyclases/Protein prenyltransferases"/>
    <property type="match status" value="1"/>
</dbReference>
<protein>
    <recommendedName>
        <fullName evidence="3">Beta-amyrin synthase</fullName>
    </recommendedName>
</protein>
<organism evidence="1 2">
    <name type="scientific">Gossypium stocksii</name>
    <dbReference type="NCBI Taxonomy" id="47602"/>
    <lineage>
        <taxon>Eukaryota</taxon>
        <taxon>Viridiplantae</taxon>
        <taxon>Streptophyta</taxon>
        <taxon>Embryophyta</taxon>
        <taxon>Tracheophyta</taxon>
        <taxon>Spermatophyta</taxon>
        <taxon>Magnoliopsida</taxon>
        <taxon>eudicotyledons</taxon>
        <taxon>Gunneridae</taxon>
        <taxon>Pentapetalae</taxon>
        <taxon>rosids</taxon>
        <taxon>malvids</taxon>
        <taxon>Malvales</taxon>
        <taxon>Malvaceae</taxon>
        <taxon>Malvoideae</taxon>
        <taxon>Gossypium</taxon>
    </lineage>
</organism>
<dbReference type="PANTHER" id="PTHR11764:SF48">
    <property type="entry name" value="TERPENE CYCLASE_MUTASE FAMILY MEMBER"/>
    <property type="match status" value="1"/>
</dbReference>
<evidence type="ECO:0000313" key="1">
    <source>
        <dbReference type="EMBL" id="KAH1055188.1"/>
    </source>
</evidence>
<dbReference type="PANTHER" id="PTHR11764">
    <property type="entry name" value="TERPENE CYCLASE/MUTASE FAMILY MEMBER"/>
    <property type="match status" value="1"/>
</dbReference>
<keyword evidence="2" id="KW-1185">Reference proteome</keyword>
<proteinExistence type="predicted"/>
<dbReference type="OrthoDB" id="21502at2759"/>
<dbReference type="InterPro" id="IPR018333">
    <property type="entry name" value="Squalene_cyclase"/>
</dbReference>
<evidence type="ECO:0008006" key="3">
    <source>
        <dbReference type="Google" id="ProtNLM"/>
    </source>
</evidence>